<dbReference type="InterPro" id="IPR013619">
    <property type="entry name" value="DUF1737"/>
</dbReference>
<protein>
    <submittedName>
        <fullName evidence="1">Uncharacterized protein</fullName>
    </submittedName>
</protein>
<name>A0A0P0C971_PSEPU</name>
<evidence type="ECO:0000313" key="1">
    <source>
        <dbReference type="EMBL" id="ALJ01856.1"/>
    </source>
</evidence>
<proteinExistence type="predicted"/>
<reference evidence="1" key="1">
    <citation type="journal article" date="2015" name="ChemBioChem">
        <title>Biosynthetic origin of the antibiotic Pseudopyronines A and B in Pseudomonas putida BW11M1.</title>
        <authorList>
            <person name="Ghequire M.G.K."/>
            <person name="De Mot R."/>
        </authorList>
    </citation>
    <scope>NUCLEOTIDE SEQUENCE</scope>
    <source>
        <strain evidence="1">BW11M1</strain>
    </source>
</reference>
<organism evidence="1">
    <name type="scientific">Pseudomonas putida</name>
    <name type="common">Arthrobacter siderocapsulatus</name>
    <dbReference type="NCBI Taxonomy" id="303"/>
    <lineage>
        <taxon>Bacteria</taxon>
        <taxon>Pseudomonadati</taxon>
        <taxon>Pseudomonadota</taxon>
        <taxon>Gammaproteobacteria</taxon>
        <taxon>Pseudomonadales</taxon>
        <taxon>Pseudomonadaceae</taxon>
        <taxon>Pseudomonas</taxon>
    </lineage>
</organism>
<sequence length="65" mass="6969">MPSTPPNGLPVYRLITGKDDASFCQRISESLALGYQLHGSPSVTFDSSKGHVVAAQAVLWPVVRD</sequence>
<dbReference type="AlphaFoldDB" id="A0A0P0C971"/>
<dbReference type="Pfam" id="PF08410">
    <property type="entry name" value="DUF1737"/>
    <property type="match status" value="1"/>
</dbReference>
<accession>A0A0P0C971</accession>
<dbReference type="EMBL" id="KT373879">
    <property type="protein sequence ID" value="ALJ01856.1"/>
    <property type="molecule type" value="Genomic_DNA"/>
</dbReference>